<accession>A0A6A7AMD2</accession>
<dbReference type="Proteomes" id="UP000799423">
    <property type="component" value="Unassembled WGS sequence"/>
</dbReference>
<dbReference type="EMBL" id="MU006389">
    <property type="protein sequence ID" value="KAF2844326.1"/>
    <property type="molecule type" value="Genomic_DNA"/>
</dbReference>
<sequence length="124" mass="13439">MTQNFSSAGHVSTSRGICSWIDNLTPIYVSYRPLCAHKHVLQGKSITVGSVMKKPAMEPSVSRSSEQTRCIPVVGAPEVAESPTRSQRSCESDTRKEFVAVEIGETMVTGYVGALCFAIAPFEQ</sequence>
<evidence type="ECO:0000313" key="1">
    <source>
        <dbReference type="EMBL" id="KAF2844326.1"/>
    </source>
</evidence>
<organism evidence="1 2">
    <name type="scientific">Plenodomus tracheiphilus IPT5</name>
    <dbReference type="NCBI Taxonomy" id="1408161"/>
    <lineage>
        <taxon>Eukaryota</taxon>
        <taxon>Fungi</taxon>
        <taxon>Dikarya</taxon>
        <taxon>Ascomycota</taxon>
        <taxon>Pezizomycotina</taxon>
        <taxon>Dothideomycetes</taxon>
        <taxon>Pleosporomycetidae</taxon>
        <taxon>Pleosporales</taxon>
        <taxon>Pleosporineae</taxon>
        <taxon>Leptosphaeriaceae</taxon>
        <taxon>Plenodomus</taxon>
    </lineage>
</organism>
<protein>
    <submittedName>
        <fullName evidence="1">Uncharacterized protein</fullName>
    </submittedName>
</protein>
<keyword evidence="2" id="KW-1185">Reference proteome</keyword>
<gene>
    <name evidence="1" type="ORF">T440DRAFT_26987</name>
</gene>
<evidence type="ECO:0000313" key="2">
    <source>
        <dbReference type="Proteomes" id="UP000799423"/>
    </source>
</evidence>
<proteinExistence type="predicted"/>
<reference evidence="1" key="1">
    <citation type="submission" date="2020-01" db="EMBL/GenBank/DDBJ databases">
        <authorList>
            <consortium name="DOE Joint Genome Institute"/>
            <person name="Haridas S."/>
            <person name="Albert R."/>
            <person name="Binder M."/>
            <person name="Bloem J."/>
            <person name="Labutti K."/>
            <person name="Salamov A."/>
            <person name="Andreopoulos B."/>
            <person name="Baker S.E."/>
            <person name="Barry K."/>
            <person name="Bills G."/>
            <person name="Bluhm B.H."/>
            <person name="Cannon C."/>
            <person name="Castanera R."/>
            <person name="Culley D.E."/>
            <person name="Daum C."/>
            <person name="Ezra D."/>
            <person name="Gonzalez J.B."/>
            <person name="Henrissat B."/>
            <person name="Kuo A."/>
            <person name="Liang C."/>
            <person name="Lipzen A."/>
            <person name="Lutzoni F."/>
            <person name="Magnuson J."/>
            <person name="Mondo S."/>
            <person name="Nolan M."/>
            <person name="Ohm R."/>
            <person name="Pangilinan J."/>
            <person name="Park H.-J."/>
            <person name="Ramirez L."/>
            <person name="Alfaro M."/>
            <person name="Sun H."/>
            <person name="Tritt A."/>
            <person name="Yoshinaga Y."/>
            <person name="Zwiers L.-H."/>
            <person name="Turgeon B.G."/>
            <person name="Goodwin S.B."/>
            <person name="Spatafora J.W."/>
            <person name="Crous P.W."/>
            <person name="Grigoriev I.V."/>
        </authorList>
    </citation>
    <scope>NUCLEOTIDE SEQUENCE</scope>
    <source>
        <strain evidence="1">IPT5</strain>
    </source>
</reference>
<name>A0A6A7AMD2_9PLEO</name>
<dbReference type="AlphaFoldDB" id="A0A6A7AMD2"/>